<accession>A0A380FWC7</accession>
<dbReference type="SUPFAM" id="SSF54637">
    <property type="entry name" value="Thioesterase/thiol ester dehydrase-isomerase"/>
    <property type="match status" value="1"/>
</dbReference>
<dbReference type="EMBL" id="UHDO01000001">
    <property type="protein sequence ID" value="SUM43154.1"/>
    <property type="molecule type" value="Genomic_DNA"/>
</dbReference>
<dbReference type="InterPro" id="IPR029069">
    <property type="entry name" value="HotDog_dom_sf"/>
</dbReference>
<dbReference type="RefSeq" id="WP_103297021.1">
    <property type="nucleotide sequence ID" value="NZ_PPQT01000007.1"/>
</dbReference>
<keyword evidence="1" id="KW-0560">Oxidoreductase</keyword>
<gene>
    <name evidence="2" type="ORF">BJR09_01905</name>
    <name evidence="1" type="ORF">NCTC13830_00679</name>
</gene>
<dbReference type="EC" id="1.1.1.35" evidence="1"/>
<dbReference type="Gene3D" id="3.10.129.10">
    <property type="entry name" value="Hotdog Thioesterase"/>
    <property type="match status" value="1"/>
</dbReference>
<dbReference type="EMBL" id="SRLS01000002">
    <property type="protein sequence ID" value="TGE19158.1"/>
    <property type="molecule type" value="Genomic_DNA"/>
</dbReference>
<dbReference type="OrthoDB" id="6117985at2"/>
<proteinExistence type="predicted"/>
<evidence type="ECO:0000313" key="4">
    <source>
        <dbReference type="Proteomes" id="UP000297598"/>
    </source>
</evidence>
<organism evidence="1 3">
    <name type="scientific">Staphylococcus petrasii</name>
    <dbReference type="NCBI Taxonomy" id="1276936"/>
    <lineage>
        <taxon>Bacteria</taxon>
        <taxon>Bacillati</taxon>
        <taxon>Bacillota</taxon>
        <taxon>Bacilli</taxon>
        <taxon>Bacillales</taxon>
        <taxon>Staphylococcaceae</taxon>
        <taxon>Staphylococcus</taxon>
    </lineage>
</organism>
<dbReference type="CDD" id="cd00586">
    <property type="entry name" value="4HBT"/>
    <property type="match status" value="1"/>
</dbReference>
<reference evidence="1 3" key="1">
    <citation type="submission" date="2018-06" db="EMBL/GenBank/DDBJ databases">
        <authorList>
            <consortium name="Pathogen Informatics"/>
            <person name="Doyle S."/>
        </authorList>
    </citation>
    <scope>NUCLEOTIDE SEQUENCE [LARGE SCALE GENOMIC DNA]</scope>
    <source>
        <strain evidence="1 3">NCTC13830</strain>
    </source>
</reference>
<evidence type="ECO:0000313" key="2">
    <source>
        <dbReference type="EMBL" id="TGE19158.1"/>
    </source>
</evidence>
<dbReference type="AlphaFoldDB" id="A0A380FWC7"/>
<dbReference type="Proteomes" id="UP000297598">
    <property type="component" value="Unassembled WGS sequence"/>
</dbReference>
<sequence length="159" mass="18811">MNYPFIVRKKVEQSQIDHNNHMHDSEYNAVFSEAVNEFNYANGLSLEERETLNYTMFTLEEHTTYLSEMSLDMAFRIIVNIYNYDDKRVHFFLSLYTEDDVLAATNEVMMMGIDGEQRRSAPFPEKYKKNVEQYYSIQGDVEWPKQLGHQIGIPTKKDE</sequence>
<dbReference type="GO" id="GO:0003857">
    <property type="term" value="F:(3S)-3-hydroxyacyl-CoA dehydrogenase (NAD+) activity"/>
    <property type="evidence" value="ECO:0007669"/>
    <property type="project" value="UniProtKB-EC"/>
</dbReference>
<evidence type="ECO:0000313" key="1">
    <source>
        <dbReference type="EMBL" id="SUM43154.1"/>
    </source>
</evidence>
<keyword evidence="4" id="KW-1185">Reference proteome</keyword>
<reference evidence="2 4" key="2">
    <citation type="submission" date="2019-04" db="EMBL/GenBank/DDBJ databases">
        <title>Genomic characterization of Staphylococcus petrasii strains.</title>
        <authorList>
            <person name="Vrbovska V."/>
            <person name="Kovarovic V."/>
            <person name="Maslanova I."/>
            <person name="Indrakova A."/>
            <person name="Petras P."/>
            <person name="Sedo O."/>
            <person name="Svec P."/>
            <person name="Fisarova L."/>
            <person name="Sedlacek I."/>
            <person name="Doskar J."/>
            <person name="Pantucek R."/>
        </authorList>
    </citation>
    <scope>NUCLEOTIDE SEQUENCE [LARGE SCALE GENOMIC DNA]</scope>
    <source>
        <strain evidence="2 4">P5404</strain>
    </source>
</reference>
<protein>
    <submittedName>
        <fullName evidence="1">3-hydroxyacyl-CoA dehydrogenase</fullName>
        <ecNumber evidence="1">1.1.1.35</ecNumber>
    </submittedName>
    <submittedName>
        <fullName evidence="2">Thioesterase</fullName>
    </submittedName>
</protein>
<name>A0A380FWC7_9STAP</name>
<dbReference type="Pfam" id="PF13279">
    <property type="entry name" value="4HBT_2"/>
    <property type="match status" value="1"/>
</dbReference>
<dbReference type="Proteomes" id="UP000254047">
    <property type="component" value="Unassembled WGS sequence"/>
</dbReference>
<evidence type="ECO:0000313" key="3">
    <source>
        <dbReference type="Proteomes" id="UP000254047"/>
    </source>
</evidence>